<feature type="compositionally biased region" description="Low complexity" evidence="1">
    <location>
        <begin position="591"/>
        <end position="601"/>
    </location>
</feature>
<dbReference type="Proteomes" id="UP000663836">
    <property type="component" value="Unassembled WGS sequence"/>
</dbReference>
<dbReference type="Proteomes" id="UP000663864">
    <property type="component" value="Unassembled WGS sequence"/>
</dbReference>
<evidence type="ECO:0000313" key="2">
    <source>
        <dbReference type="EMBL" id="CAF0986739.1"/>
    </source>
</evidence>
<feature type="region of interest" description="Disordered" evidence="1">
    <location>
        <begin position="586"/>
        <end position="618"/>
    </location>
</feature>
<organism evidence="2 4">
    <name type="scientific">Rotaria sordida</name>
    <dbReference type="NCBI Taxonomy" id="392033"/>
    <lineage>
        <taxon>Eukaryota</taxon>
        <taxon>Metazoa</taxon>
        <taxon>Spiralia</taxon>
        <taxon>Gnathifera</taxon>
        <taxon>Rotifera</taxon>
        <taxon>Eurotatoria</taxon>
        <taxon>Bdelloidea</taxon>
        <taxon>Philodinida</taxon>
        <taxon>Philodinidae</taxon>
        <taxon>Rotaria</taxon>
    </lineage>
</organism>
<evidence type="ECO:0000313" key="4">
    <source>
        <dbReference type="Proteomes" id="UP000663864"/>
    </source>
</evidence>
<feature type="compositionally biased region" description="Polar residues" evidence="1">
    <location>
        <begin position="466"/>
        <end position="480"/>
    </location>
</feature>
<accession>A0A814FK03</accession>
<evidence type="ECO:0000313" key="3">
    <source>
        <dbReference type="EMBL" id="CAF3580275.1"/>
    </source>
</evidence>
<evidence type="ECO:0000256" key="1">
    <source>
        <dbReference type="SAM" id="MobiDB-lite"/>
    </source>
</evidence>
<dbReference type="EMBL" id="CAJOBD010000112">
    <property type="protein sequence ID" value="CAF3580275.1"/>
    <property type="molecule type" value="Genomic_DNA"/>
</dbReference>
<feature type="region of interest" description="Disordered" evidence="1">
    <location>
        <begin position="466"/>
        <end position="521"/>
    </location>
</feature>
<proteinExistence type="predicted"/>
<dbReference type="EMBL" id="CAJNOT010000452">
    <property type="protein sequence ID" value="CAF0986739.1"/>
    <property type="molecule type" value="Genomic_DNA"/>
</dbReference>
<feature type="compositionally biased region" description="Low complexity" evidence="1">
    <location>
        <begin position="493"/>
        <end position="521"/>
    </location>
</feature>
<protein>
    <submittedName>
        <fullName evidence="2">Uncharacterized protein</fullName>
    </submittedName>
</protein>
<comment type="caution">
    <text evidence="2">The sequence shown here is derived from an EMBL/GenBank/DDBJ whole genome shotgun (WGS) entry which is preliminary data.</text>
</comment>
<reference evidence="2" key="1">
    <citation type="submission" date="2021-02" db="EMBL/GenBank/DDBJ databases">
        <authorList>
            <person name="Nowell W R."/>
        </authorList>
    </citation>
    <scope>NUCLEOTIDE SEQUENCE</scope>
</reference>
<dbReference type="AlphaFoldDB" id="A0A814FK03"/>
<gene>
    <name evidence="3" type="ORF">JBS370_LOCUS2772</name>
    <name evidence="2" type="ORF">ZHD862_LOCUS11801</name>
</gene>
<sequence length="720" mass="83007">MSTLFSPNYNDFYSQPYFGFPAQKNNYYYDRDFLRQQSMFLSYHPFGGFPTTGYHQFGRSIMNTELMQNRNQSNDRYQHKQYMPHTNMIQNSYWQQRANVIPLPMYTRSFPLNYAYNTPYSYEKGMQSMPYKVHVERNNADLGVRRNLGYGYYKNLAYPAGSKKKFANIDGNMNLSSNVNMTFTPIASPPFQPLYDGPLCMPPFLFNRMSPPFTSLPLPPPLPDLKSLPVTPVVQQMVRQQYANPIAVIPFTPNWLISQPMISYHPQLQDMQKQSMISTSTLPSFQFSLQPYVRPNLRWSSMPLLPTDSSALSHFSNSILTTPQYTNSNYSNMCRACPPMPPLLNIPVTNYHWVHHCSACHRAPADFTKSNIRSTKGRITPLLRRPMVPQHVDNRKIRRQQQQQYPHIHTSVTTRPWLYNMPPHPPDAVINSKKFVPRNHLSQAHYYSQKYQTQSSRVTHSVLRSATTNTMSDNRSQTNKDSLEKQQHKNTMNDNKSQSSNNSNGIQSKSSSSTSNTNRSSTPLIYPLCNLSPIIDHEKSDIISCKTQKSISRKQLSTEVHNASHFYNYQPVELIAVYHYNRRFKSSNEDSTTTSKSSVSSNLCIDEDDKENSPPLSIHCHSMKEEEKEEESQQDEEKYIHVLSPTPFQLEEPKNTPIIVQEFLTRSLSTISTVSSSTAFSIIDDDLDSFSITSMTKEDTYEDNKTTPSETVRYMDVWNI</sequence>
<name>A0A814FK03_9BILA</name>